<dbReference type="PRINTS" id="PR00978">
    <property type="entry name" value="STARPROTEIN"/>
</dbReference>
<dbReference type="EMBL" id="GGLE01005685">
    <property type="protein sequence ID" value="MBY09811.1"/>
    <property type="molecule type" value="Transcribed_RNA"/>
</dbReference>
<reference evidence="8" key="1">
    <citation type="submission" date="2018-03" db="EMBL/GenBank/DDBJ databases">
        <title>The relapsing fever spirochete Borrelia turicatae persists in the highly oxidative environment of its soft-bodied tick vector.</title>
        <authorList>
            <person name="Bourret T.J."/>
            <person name="Boyle W.K."/>
            <person name="Valenzuela J.G."/>
            <person name="Oliveira F."/>
            <person name="Lopez J.E."/>
        </authorList>
    </citation>
    <scope>NUCLEOTIDE SEQUENCE</scope>
    <source>
        <strain evidence="8">Kansas strain/isolate</strain>
        <tissue evidence="8">Salivary glands</tissue>
    </source>
</reference>
<dbReference type="GO" id="GO:0140284">
    <property type="term" value="C:endoplasmic reticulum-endosome membrane contact site"/>
    <property type="evidence" value="ECO:0007669"/>
    <property type="project" value="TreeGrafter"/>
</dbReference>
<name>A0A2R5LJY4_9ACAR</name>
<organism evidence="8">
    <name type="scientific">Ornithodoros turicata</name>
    <dbReference type="NCBI Taxonomy" id="34597"/>
    <lineage>
        <taxon>Eukaryota</taxon>
        <taxon>Metazoa</taxon>
        <taxon>Ecdysozoa</taxon>
        <taxon>Arthropoda</taxon>
        <taxon>Chelicerata</taxon>
        <taxon>Arachnida</taxon>
        <taxon>Acari</taxon>
        <taxon>Parasitiformes</taxon>
        <taxon>Ixodida</taxon>
        <taxon>Ixodoidea</taxon>
        <taxon>Argasidae</taxon>
        <taxon>Ornithodorinae</taxon>
        <taxon>Ornithodoros</taxon>
    </lineage>
</organism>
<feature type="transmembrane region" description="Helical" evidence="5">
    <location>
        <begin position="51"/>
        <end position="75"/>
    </location>
</feature>
<dbReference type="GO" id="GO:0031902">
    <property type="term" value="C:late endosome membrane"/>
    <property type="evidence" value="ECO:0007669"/>
    <property type="project" value="TreeGrafter"/>
</dbReference>
<evidence type="ECO:0000313" key="8">
    <source>
        <dbReference type="EMBL" id="MBY09811.1"/>
    </source>
</evidence>
<dbReference type="GO" id="GO:0099044">
    <property type="term" value="P:vesicle tethering to endoplasmic reticulum"/>
    <property type="evidence" value="ECO:0007669"/>
    <property type="project" value="TreeGrafter"/>
</dbReference>
<feature type="domain" description="MENTAL" evidence="7">
    <location>
        <begin position="45"/>
        <end position="223"/>
    </location>
</feature>
<dbReference type="InterPro" id="IPR002913">
    <property type="entry name" value="START_lipid-bd_dom"/>
</dbReference>
<dbReference type="PROSITE" id="PS51439">
    <property type="entry name" value="MENTAL"/>
    <property type="match status" value="1"/>
</dbReference>
<feature type="transmembrane region" description="Helical" evidence="5">
    <location>
        <begin position="154"/>
        <end position="175"/>
    </location>
</feature>
<dbReference type="Pfam" id="PF10457">
    <property type="entry name" value="MENTAL"/>
    <property type="match status" value="1"/>
</dbReference>
<keyword evidence="2 5" id="KW-0812">Transmembrane</keyword>
<proteinExistence type="predicted"/>
<evidence type="ECO:0000256" key="3">
    <source>
        <dbReference type="ARBA" id="ARBA00023136"/>
    </source>
</evidence>
<evidence type="ECO:0000256" key="4">
    <source>
        <dbReference type="SAM" id="MobiDB-lite"/>
    </source>
</evidence>
<dbReference type="SMART" id="SM00234">
    <property type="entry name" value="START"/>
    <property type="match status" value="1"/>
</dbReference>
<dbReference type="PANTHER" id="PTHR46121:SF4">
    <property type="entry name" value="STEROIDOGENIC ACUTE REGULATORY PROTEIN-LIKE"/>
    <property type="match status" value="1"/>
</dbReference>
<feature type="domain" description="START" evidence="6">
    <location>
        <begin position="282"/>
        <end position="467"/>
    </location>
</feature>
<protein>
    <submittedName>
        <fullName evidence="8">Putative cholesterol transporter bmstart1</fullName>
    </submittedName>
</protein>
<dbReference type="InterPro" id="IPR023393">
    <property type="entry name" value="START-like_dom_sf"/>
</dbReference>
<dbReference type="CTD" id="112046"/>
<evidence type="ECO:0000259" key="6">
    <source>
        <dbReference type="PROSITE" id="PS50848"/>
    </source>
</evidence>
<evidence type="ECO:0000259" key="7">
    <source>
        <dbReference type="PROSITE" id="PS51439"/>
    </source>
</evidence>
<sequence length="472" mass="53544">MGANRSQEVAYQEAEPHWARYGSINFDDEAPAEVLKVGASVGKEISPVRRFFALLATFDFCFCTFLWILCAMLQYKLVRLVFDQEVLAYSFASSLFDMAVLSGVRFVGLVVAYIILRLRHWSLVAVMAVLSDGVVISKTFFYDWQTQVATNLGGLTGVLLLVTSFVLPWGQAWFLDYRVVPSENKASQLLARVVNDAFPPVPSTHQHLRSDDGGTSFYSPEGSDNESVPEHDLHVRSETNYAQDSRVRFEQDSQIKQLTPEEWAYRKKAEEALNIALKIFHESNWKTEKMDHDGFIQTCNNSQFGKIYKYAGSLPASPETILDILFYKLEEQVYWNPSVREAKVIETIDAQTDIVYIVTDGAKGLVSSRDFVNLRMWQRRGESFLICVIAAEHVNKPPKKTMVRAEQGPLLYMVAPSESNANESKFQWLLNINLKGWLPQYMIDKAMSKSMFDYADALKAHLRSLPTSEVCA</sequence>
<dbReference type="GO" id="GO:0005765">
    <property type="term" value="C:lysosomal membrane"/>
    <property type="evidence" value="ECO:0007669"/>
    <property type="project" value="TreeGrafter"/>
</dbReference>
<evidence type="ECO:0000256" key="5">
    <source>
        <dbReference type="SAM" id="Phobius"/>
    </source>
</evidence>
<dbReference type="RefSeq" id="XP_064471378.1">
    <property type="nucleotide sequence ID" value="XM_064615308.1"/>
</dbReference>
<dbReference type="Gene3D" id="3.30.530.20">
    <property type="match status" value="1"/>
</dbReference>
<accession>A0A2R5LJY4</accession>
<evidence type="ECO:0000256" key="1">
    <source>
        <dbReference type="ARBA" id="ARBA00004141"/>
    </source>
</evidence>
<dbReference type="GO" id="GO:0005789">
    <property type="term" value="C:endoplasmic reticulum membrane"/>
    <property type="evidence" value="ECO:0007669"/>
    <property type="project" value="TreeGrafter"/>
</dbReference>
<dbReference type="Pfam" id="PF01852">
    <property type="entry name" value="START"/>
    <property type="match status" value="1"/>
</dbReference>
<dbReference type="AlphaFoldDB" id="A0A2R5LJY4"/>
<feature type="region of interest" description="Disordered" evidence="4">
    <location>
        <begin position="202"/>
        <end position="234"/>
    </location>
</feature>
<comment type="subcellular location">
    <subcellularLocation>
        <location evidence="1">Membrane</location>
        <topology evidence="1">Multi-pass membrane protein</topology>
    </subcellularLocation>
</comment>
<feature type="transmembrane region" description="Helical" evidence="5">
    <location>
        <begin position="95"/>
        <end position="116"/>
    </location>
</feature>
<dbReference type="PROSITE" id="PS50848">
    <property type="entry name" value="START"/>
    <property type="match status" value="1"/>
</dbReference>
<keyword evidence="5" id="KW-1133">Transmembrane helix</keyword>
<dbReference type="GO" id="GO:0008289">
    <property type="term" value="F:lipid binding"/>
    <property type="evidence" value="ECO:0007669"/>
    <property type="project" value="InterPro"/>
</dbReference>
<dbReference type="PANTHER" id="PTHR46121">
    <property type="entry name" value="STEROIDOGENIC ACUTE REGULATORY PROTEIN-LIKE"/>
    <property type="match status" value="1"/>
</dbReference>
<dbReference type="InterPro" id="IPR000799">
    <property type="entry name" value="StAR-like"/>
</dbReference>
<dbReference type="InterPro" id="IPR051869">
    <property type="entry name" value="STARD3"/>
</dbReference>
<dbReference type="GeneID" id="135385791"/>
<keyword evidence="3 5" id="KW-0472">Membrane</keyword>
<evidence type="ECO:0000256" key="2">
    <source>
        <dbReference type="ARBA" id="ARBA00022692"/>
    </source>
</evidence>
<dbReference type="InterPro" id="IPR019498">
    <property type="entry name" value="MENTAL"/>
</dbReference>
<dbReference type="SUPFAM" id="SSF55961">
    <property type="entry name" value="Bet v1-like"/>
    <property type="match status" value="1"/>
</dbReference>